<sequence>MKKTLLVMAISFLGFAKVNAQDVNFGVKGGLNFASITGDNTSIKDDPVTAFNLGVMAEIPISEEFSFQPEILYSGQGYSTGSGDDDLVALNYFDVPFMAKYYVTKKFSVEAGPQIGFLLSAKEDDVDYKDLFKTTNFAANLGIGYKLDSGLNFGARYNLGLSNINDVGSSKNRTGVLQLTAGYFF</sequence>
<organism evidence="3 4">
    <name type="scientific">Postechiella marina</name>
    <dbReference type="NCBI Taxonomy" id="943941"/>
    <lineage>
        <taxon>Bacteria</taxon>
        <taxon>Pseudomonadati</taxon>
        <taxon>Bacteroidota</taxon>
        <taxon>Flavobacteriia</taxon>
        <taxon>Flavobacteriales</taxon>
        <taxon>Flavobacteriaceae</taxon>
        <taxon>Postechiella</taxon>
    </lineage>
</organism>
<evidence type="ECO:0000256" key="1">
    <source>
        <dbReference type="SAM" id="SignalP"/>
    </source>
</evidence>
<dbReference type="EMBL" id="BAABCA010000007">
    <property type="protein sequence ID" value="GAA4239056.1"/>
    <property type="molecule type" value="Genomic_DNA"/>
</dbReference>
<dbReference type="Pfam" id="PF13568">
    <property type="entry name" value="OMP_b-brl_2"/>
    <property type="match status" value="1"/>
</dbReference>
<feature type="domain" description="Outer membrane protein beta-barrel" evidence="2">
    <location>
        <begin position="19"/>
        <end position="164"/>
    </location>
</feature>
<accession>A0ABP8CGL4</accession>
<proteinExistence type="predicted"/>
<feature type="signal peptide" evidence="1">
    <location>
        <begin position="1"/>
        <end position="20"/>
    </location>
</feature>
<keyword evidence="1" id="KW-0732">Signal</keyword>
<evidence type="ECO:0000259" key="2">
    <source>
        <dbReference type="Pfam" id="PF13568"/>
    </source>
</evidence>
<protein>
    <submittedName>
        <fullName evidence="3">Porin family protein</fullName>
    </submittedName>
</protein>
<dbReference type="InterPro" id="IPR025665">
    <property type="entry name" value="Beta-barrel_OMP_2"/>
</dbReference>
<comment type="caution">
    <text evidence="3">The sequence shown here is derived from an EMBL/GenBank/DDBJ whole genome shotgun (WGS) entry which is preliminary data.</text>
</comment>
<gene>
    <name evidence="3" type="ORF">GCM10022291_31900</name>
</gene>
<evidence type="ECO:0000313" key="3">
    <source>
        <dbReference type="EMBL" id="GAA4239056.1"/>
    </source>
</evidence>
<dbReference type="Proteomes" id="UP001501496">
    <property type="component" value="Unassembled WGS sequence"/>
</dbReference>
<name>A0ABP8CGL4_9FLAO</name>
<reference evidence="4" key="1">
    <citation type="journal article" date="2019" name="Int. J. Syst. Evol. Microbiol.">
        <title>The Global Catalogue of Microorganisms (GCM) 10K type strain sequencing project: providing services to taxonomists for standard genome sequencing and annotation.</title>
        <authorList>
            <consortium name="The Broad Institute Genomics Platform"/>
            <consortium name="The Broad Institute Genome Sequencing Center for Infectious Disease"/>
            <person name="Wu L."/>
            <person name="Ma J."/>
        </authorList>
    </citation>
    <scope>NUCLEOTIDE SEQUENCE [LARGE SCALE GENOMIC DNA]</scope>
    <source>
        <strain evidence="4">JCM 17630</strain>
    </source>
</reference>
<evidence type="ECO:0000313" key="4">
    <source>
        <dbReference type="Proteomes" id="UP001501496"/>
    </source>
</evidence>
<dbReference type="RefSeq" id="WP_344789353.1">
    <property type="nucleotide sequence ID" value="NZ_BAABCA010000007.1"/>
</dbReference>
<keyword evidence="4" id="KW-1185">Reference proteome</keyword>
<feature type="chain" id="PRO_5045745913" evidence="1">
    <location>
        <begin position="21"/>
        <end position="185"/>
    </location>
</feature>